<organism evidence="1 2">
    <name type="scientific">Haemonchus contortus</name>
    <name type="common">Barber pole worm</name>
    <dbReference type="NCBI Taxonomy" id="6289"/>
    <lineage>
        <taxon>Eukaryota</taxon>
        <taxon>Metazoa</taxon>
        <taxon>Ecdysozoa</taxon>
        <taxon>Nematoda</taxon>
        <taxon>Chromadorea</taxon>
        <taxon>Rhabditida</taxon>
        <taxon>Rhabditina</taxon>
        <taxon>Rhabditomorpha</taxon>
        <taxon>Strongyloidea</taxon>
        <taxon>Trichostrongylidae</taxon>
        <taxon>Haemonchus</taxon>
    </lineage>
</organism>
<proteinExistence type="predicted"/>
<keyword evidence="1" id="KW-1185">Reference proteome</keyword>
<name>A0A7I4Z415_HAECO</name>
<reference evidence="2" key="1">
    <citation type="submission" date="2020-12" db="UniProtKB">
        <authorList>
            <consortium name="WormBaseParasite"/>
        </authorList>
    </citation>
    <scope>IDENTIFICATION</scope>
    <source>
        <strain evidence="2">MHco3</strain>
    </source>
</reference>
<sequence length="45" mass="5127">MTSRHSLSMGAKNPIRNATPIARAYIRTVRKRGYMGCVEDVPQHR</sequence>
<dbReference type="Proteomes" id="UP000025227">
    <property type="component" value="Unplaced"/>
</dbReference>
<dbReference type="AlphaFoldDB" id="A0A7I4Z415"/>
<dbReference type="WBParaSite" id="HCON_00186940-00001">
    <property type="protein sequence ID" value="HCON_00186940-00001"/>
    <property type="gene ID" value="HCON_00186940"/>
</dbReference>
<accession>A0A7I4Z415</accession>
<evidence type="ECO:0000313" key="2">
    <source>
        <dbReference type="WBParaSite" id="HCON_00186940-00001"/>
    </source>
</evidence>
<evidence type="ECO:0000313" key="1">
    <source>
        <dbReference type="Proteomes" id="UP000025227"/>
    </source>
</evidence>
<protein>
    <submittedName>
        <fullName evidence="2">Integrase</fullName>
    </submittedName>
</protein>